<evidence type="ECO:0000259" key="1">
    <source>
        <dbReference type="PROSITE" id="PS50126"/>
    </source>
</evidence>
<dbReference type="Gene3D" id="2.40.50.140">
    <property type="entry name" value="Nucleic acid-binding proteins"/>
    <property type="match status" value="1"/>
</dbReference>
<gene>
    <name evidence="2" type="ORF">SAMN05660649_04474</name>
</gene>
<keyword evidence="3" id="KW-1185">Reference proteome</keyword>
<dbReference type="InterPro" id="IPR012340">
    <property type="entry name" value="NA-bd_OB-fold"/>
</dbReference>
<evidence type="ECO:0000313" key="2">
    <source>
        <dbReference type="EMBL" id="SFH25923.1"/>
    </source>
</evidence>
<evidence type="ECO:0000313" key="3">
    <source>
        <dbReference type="Proteomes" id="UP000199337"/>
    </source>
</evidence>
<proteinExistence type="predicted"/>
<dbReference type="GO" id="GO:0003676">
    <property type="term" value="F:nucleic acid binding"/>
    <property type="evidence" value="ECO:0007669"/>
    <property type="project" value="InterPro"/>
</dbReference>
<dbReference type="EMBL" id="FOOX01000021">
    <property type="protein sequence ID" value="SFH25923.1"/>
    <property type="molecule type" value="Genomic_DNA"/>
</dbReference>
<dbReference type="Pfam" id="PF00575">
    <property type="entry name" value="S1"/>
    <property type="match status" value="1"/>
</dbReference>
<feature type="domain" description="S1 motif" evidence="1">
    <location>
        <begin position="169"/>
        <end position="247"/>
    </location>
</feature>
<dbReference type="Proteomes" id="UP000199337">
    <property type="component" value="Unassembled WGS sequence"/>
</dbReference>
<dbReference type="PROSITE" id="PS50126">
    <property type="entry name" value="S1"/>
    <property type="match status" value="1"/>
</dbReference>
<dbReference type="SUPFAM" id="SSF50249">
    <property type="entry name" value="Nucleic acid-binding proteins"/>
    <property type="match status" value="1"/>
</dbReference>
<dbReference type="SMART" id="SM00316">
    <property type="entry name" value="S1"/>
    <property type="match status" value="1"/>
</dbReference>
<sequence>MQDELCINIETEETKQDTLLVNEPREEGNGSVITTRQPEETKNLNAETTVSKTENTYTHEADDDAWRLIYVALRNNNPLTDYPAMSIEEIADKKCLVIYIPDPLTGVKGILPEKYAGLREREKLESLMNYPFLRVLPVSVDRENNIVILRRDRAEAIHASRAWKNINEGDIVDGVVTGVDRSDNGLANRVYLDIEAIRAILPVGEVSHNYTEDVDYRRGDIIRVKVLKKNEFKNENATSRVLLVSVQDYPGTLRARQYSPGDGHRGKPFGRFCKVYRWGYVPLRQKNFSGYFH</sequence>
<dbReference type="STRING" id="341036.SAMN05660649_04474"/>
<accession>A0A1I2YJW8</accession>
<dbReference type="InterPro" id="IPR003029">
    <property type="entry name" value="S1_domain"/>
</dbReference>
<name>A0A1I2YJW8_9FIRM</name>
<dbReference type="AlphaFoldDB" id="A0A1I2YJW8"/>
<dbReference type="RefSeq" id="WP_092474546.1">
    <property type="nucleotide sequence ID" value="NZ_FOOX01000021.1"/>
</dbReference>
<organism evidence="2 3">
    <name type="scientific">Desulfotruncus arcticus DSM 17038</name>
    <dbReference type="NCBI Taxonomy" id="1121424"/>
    <lineage>
        <taxon>Bacteria</taxon>
        <taxon>Bacillati</taxon>
        <taxon>Bacillota</taxon>
        <taxon>Clostridia</taxon>
        <taxon>Eubacteriales</taxon>
        <taxon>Desulfallaceae</taxon>
        <taxon>Desulfotruncus</taxon>
    </lineage>
</organism>
<reference evidence="3" key="1">
    <citation type="submission" date="2016-10" db="EMBL/GenBank/DDBJ databases">
        <authorList>
            <person name="Varghese N."/>
            <person name="Submissions S."/>
        </authorList>
    </citation>
    <scope>NUCLEOTIDE SEQUENCE [LARGE SCALE GENOMIC DNA]</scope>
    <source>
        <strain evidence="3">DSM 17038</strain>
    </source>
</reference>
<dbReference type="OrthoDB" id="26448at186807"/>
<protein>
    <submittedName>
        <fullName evidence="2">S1 RNA binding domain-containing protein</fullName>
    </submittedName>
</protein>